<dbReference type="OMA" id="YRICRLY"/>
<dbReference type="OrthoDB" id="10066429at2759"/>
<feature type="transmembrane region" description="Helical" evidence="11">
    <location>
        <begin position="330"/>
        <end position="349"/>
    </location>
</feature>
<dbReference type="FunCoup" id="D2A619">
    <property type="interactions" value="119"/>
</dbReference>
<gene>
    <name evidence="12" type="primary">AUGUSTUS-3.0.2_15632</name>
    <name evidence="12" type="ORF">TcasGA2_TC015632</name>
</gene>
<evidence type="ECO:0000313" key="13">
    <source>
        <dbReference type="Proteomes" id="UP000007266"/>
    </source>
</evidence>
<organism evidence="12 13">
    <name type="scientific">Tribolium castaneum</name>
    <name type="common">Red flour beetle</name>
    <dbReference type="NCBI Taxonomy" id="7070"/>
    <lineage>
        <taxon>Eukaryota</taxon>
        <taxon>Metazoa</taxon>
        <taxon>Ecdysozoa</taxon>
        <taxon>Arthropoda</taxon>
        <taxon>Hexapoda</taxon>
        <taxon>Insecta</taxon>
        <taxon>Pterygota</taxon>
        <taxon>Neoptera</taxon>
        <taxon>Endopterygota</taxon>
        <taxon>Coleoptera</taxon>
        <taxon>Polyphaga</taxon>
        <taxon>Cucujiformia</taxon>
        <taxon>Tenebrionidae</taxon>
        <taxon>Tenebrionidae incertae sedis</taxon>
        <taxon>Tribolium</taxon>
    </lineage>
</organism>
<keyword evidence="6 11" id="KW-0812">Transmembrane</keyword>
<evidence type="ECO:0000256" key="1">
    <source>
        <dbReference type="ARBA" id="ARBA00004477"/>
    </source>
</evidence>
<evidence type="ECO:0000256" key="3">
    <source>
        <dbReference type="ARBA" id="ARBA00022502"/>
    </source>
</evidence>
<dbReference type="PANTHER" id="PTHR22760:SF3">
    <property type="entry name" value="GPI MANNOSYLTRANSFERASE 4"/>
    <property type="match status" value="1"/>
</dbReference>
<keyword evidence="3" id="KW-0337">GPI-anchor biosynthesis</keyword>
<dbReference type="GO" id="GO:0000026">
    <property type="term" value="F:alpha-1,2-mannosyltransferase activity"/>
    <property type="evidence" value="ECO:0000318"/>
    <property type="project" value="GO_Central"/>
</dbReference>
<dbReference type="EC" id="2.4.1.-" evidence="11"/>
<dbReference type="STRING" id="7070.D2A619"/>
<evidence type="ECO:0000256" key="11">
    <source>
        <dbReference type="RuleBase" id="RU363075"/>
    </source>
</evidence>
<name>D2A619_TRICA</name>
<sequence>MFPELPPIYWCLALTRIILVLIPQLGYIHPDEFFQSIEVQAGKAFHVESNIPWEYNATFPVRSVTIPYFTIGMVYKLANVAEYFLKQYSTLSIITPYLVVVGPRFLMCALSFLVDLILYKICVNNNEKYKNRLVVLASSYVVLVYGTRTFSNTFELVLFALLQYYVCESLVFSNTLIKKREYLNYRYERSRTVVEKAKFHKLRLLLTSDSLRNCVQISVITVLGFFNRPTFLAFAMFPVFFWLYRGLGNKLVAPMNYHLRILALIVCSIPTILLSVLIDSFYYGYITWGEVGVLHVTIDNFVFTPLNFILYNMDSGNLAEHGLHPRFLHVLVNMPLLFGLLALFAYYNFCQAVYNLVTGRHHLLPTVRSIKGLMMLSYLGPLTILSIFPHQEPRFLIPLILPLVYLSTNSVFPESDNILIKLEASTLKNRAPEMAKSPTTFLKLWLVVNLILVLFFGFLHQGGVYRSGEFLYKDMKRHSRTDFYVVTSHIYSMPKSLVLQKSSDVLHHTKRTKYTVNKRFFLYEKGSSDLDLVVKDLQILRGKLQDYRWNFKSKKYKLILIIPSSLEDRLSYSANSQFEFKLVTTFYPHISTEAFPDLGQDLFYFYSNLGEQDFYRSVLRCLIEFFHSFGLNLYEIEV</sequence>
<comment type="pathway">
    <text evidence="2">Glycolipid biosynthesis; glycosylphosphatidylinositol-anchor biosynthesis.</text>
</comment>
<keyword evidence="4 11" id="KW-0328">Glycosyltransferase</keyword>
<evidence type="ECO:0000256" key="4">
    <source>
        <dbReference type="ARBA" id="ARBA00022676"/>
    </source>
</evidence>
<dbReference type="InParanoid" id="D2A619"/>
<dbReference type="AlphaFoldDB" id="D2A619"/>
<dbReference type="GO" id="GO:0005789">
    <property type="term" value="C:endoplasmic reticulum membrane"/>
    <property type="evidence" value="ECO:0000318"/>
    <property type="project" value="GO_Central"/>
</dbReference>
<keyword evidence="9 11" id="KW-0472">Membrane</keyword>
<evidence type="ECO:0000256" key="10">
    <source>
        <dbReference type="ARBA" id="ARBA00038466"/>
    </source>
</evidence>
<keyword evidence="13" id="KW-1185">Reference proteome</keyword>
<dbReference type="PhylomeDB" id="D2A619"/>
<dbReference type="Pfam" id="PF03901">
    <property type="entry name" value="Glyco_transf_22"/>
    <property type="match status" value="1"/>
</dbReference>
<feature type="transmembrane region" description="Helical" evidence="11">
    <location>
        <begin position="94"/>
        <end position="119"/>
    </location>
</feature>
<keyword evidence="8 11" id="KW-1133">Transmembrane helix</keyword>
<protein>
    <recommendedName>
        <fullName evidence="11">Mannosyltransferase</fullName>
        <ecNumber evidence="11">2.4.1.-</ecNumber>
    </recommendedName>
</protein>
<evidence type="ECO:0000256" key="9">
    <source>
        <dbReference type="ARBA" id="ARBA00023136"/>
    </source>
</evidence>
<evidence type="ECO:0000256" key="2">
    <source>
        <dbReference type="ARBA" id="ARBA00004687"/>
    </source>
</evidence>
<dbReference type="EMBL" id="KQ971346">
    <property type="protein sequence ID" value="EFA05451.1"/>
    <property type="molecule type" value="Genomic_DNA"/>
</dbReference>
<dbReference type="eggNOG" id="KOG4123">
    <property type="taxonomic scope" value="Eukaryota"/>
</dbReference>
<feature type="transmembrane region" description="Helical" evidence="11">
    <location>
        <begin position="131"/>
        <end position="150"/>
    </location>
</feature>
<evidence type="ECO:0000313" key="12">
    <source>
        <dbReference type="EMBL" id="EFA05451.1"/>
    </source>
</evidence>
<dbReference type="PANTHER" id="PTHR22760">
    <property type="entry name" value="GLYCOSYLTRANSFERASE"/>
    <property type="match status" value="1"/>
</dbReference>
<dbReference type="GO" id="GO:0006506">
    <property type="term" value="P:GPI anchor biosynthetic process"/>
    <property type="evidence" value="ECO:0000318"/>
    <property type="project" value="GO_Central"/>
</dbReference>
<dbReference type="HOGENOM" id="CLU_022957_1_0_1"/>
<accession>D2A619</accession>
<evidence type="ECO:0000256" key="6">
    <source>
        <dbReference type="ARBA" id="ARBA00022692"/>
    </source>
</evidence>
<comment type="similarity">
    <text evidence="10">Belongs to the glycosyltransferase 22 family. PIGZ subfamily.</text>
</comment>
<feature type="transmembrane region" description="Helical" evidence="11">
    <location>
        <begin position="259"/>
        <end position="285"/>
    </location>
</feature>
<dbReference type="InterPro" id="IPR005599">
    <property type="entry name" value="GPI_mannosylTrfase"/>
</dbReference>
<evidence type="ECO:0000256" key="5">
    <source>
        <dbReference type="ARBA" id="ARBA00022679"/>
    </source>
</evidence>
<reference evidence="12 13" key="2">
    <citation type="journal article" date="2010" name="Nucleic Acids Res.">
        <title>BeetleBase in 2010: revisions to provide comprehensive genomic information for Tribolium castaneum.</title>
        <authorList>
            <person name="Kim H.S."/>
            <person name="Murphy T."/>
            <person name="Xia J."/>
            <person name="Caragea D."/>
            <person name="Park Y."/>
            <person name="Beeman R.W."/>
            <person name="Lorenzen M.D."/>
            <person name="Butcher S."/>
            <person name="Manak J.R."/>
            <person name="Brown S.J."/>
        </authorList>
    </citation>
    <scope>GENOME REANNOTATION</scope>
    <source>
        <strain evidence="12 13">Georgia GA2</strain>
    </source>
</reference>
<reference evidence="12 13" key="1">
    <citation type="journal article" date="2008" name="Nature">
        <title>The genome of the model beetle and pest Tribolium castaneum.</title>
        <authorList>
            <consortium name="Tribolium Genome Sequencing Consortium"/>
            <person name="Richards S."/>
            <person name="Gibbs R.A."/>
            <person name="Weinstock G.M."/>
            <person name="Brown S.J."/>
            <person name="Denell R."/>
            <person name="Beeman R.W."/>
            <person name="Gibbs R."/>
            <person name="Beeman R.W."/>
            <person name="Brown S.J."/>
            <person name="Bucher G."/>
            <person name="Friedrich M."/>
            <person name="Grimmelikhuijzen C.J."/>
            <person name="Klingler M."/>
            <person name="Lorenzen M."/>
            <person name="Richards S."/>
            <person name="Roth S."/>
            <person name="Schroder R."/>
            <person name="Tautz D."/>
            <person name="Zdobnov E.M."/>
            <person name="Muzny D."/>
            <person name="Gibbs R.A."/>
            <person name="Weinstock G.M."/>
            <person name="Attaway T."/>
            <person name="Bell S."/>
            <person name="Buhay C.J."/>
            <person name="Chandrabose M.N."/>
            <person name="Chavez D."/>
            <person name="Clerk-Blankenburg K.P."/>
            <person name="Cree A."/>
            <person name="Dao M."/>
            <person name="Davis C."/>
            <person name="Chacko J."/>
            <person name="Dinh H."/>
            <person name="Dugan-Rocha S."/>
            <person name="Fowler G."/>
            <person name="Garner T.T."/>
            <person name="Garnes J."/>
            <person name="Gnirke A."/>
            <person name="Hawes A."/>
            <person name="Hernandez J."/>
            <person name="Hines S."/>
            <person name="Holder M."/>
            <person name="Hume J."/>
            <person name="Jhangiani S.N."/>
            <person name="Joshi V."/>
            <person name="Khan Z.M."/>
            <person name="Jackson L."/>
            <person name="Kovar C."/>
            <person name="Kowis A."/>
            <person name="Lee S."/>
            <person name="Lewis L.R."/>
            <person name="Margolis J."/>
            <person name="Morgan M."/>
            <person name="Nazareth L.V."/>
            <person name="Nguyen N."/>
            <person name="Okwuonu G."/>
            <person name="Parker D."/>
            <person name="Richards S."/>
            <person name="Ruiz S.J."/>
            <person name="Santibanez J."/>
            <person name="Savard J."/>
            <person name="Scherer S.E."/>
            <person name="Schneider B."/>
            <person name="Sodergren E."/>
            <person name="Tautz D."/>
            <person name="Vattahil S."/>
            <person name="Villasana D."/>
            <person name="White C.S."/>
            <person name="Wright R."/>
            <person name="Park Y."/>
            <person name="Beeman R.W."/>
            <person name="Lord J."/>
            <person name="Oppert B."/>
            <person name="Lorenzen M."/>
            <person name="Brown S."/>
            <person name="Wang L."/>
            <person name="Savard J."/>
            <person name="Tautz D."/>
            <person name="Richards S."/>
            <person name="Weinstock G."/>
            <person name="Gibbs R.A."/>
            <person name="Liu Y."/>
            <person name="Worley K."/>
            <person name="Weinstock G."/>
            <person name="Elsik C.G."/>
            <person name="Reese J.T."/>
            <person name="Elhaik E."/>
            <person name="Landan G."/>
            <person name="Graur D."/>
            <person name="Arensburger P."/>
            <person name="Atkinson P."/>
            <person name="Beeman R.W."/>
            <person name="Beidler J."/>
            <person name="Brown S.J."/>
            <person name="Demuth J.P."/>
            <person name="Drury D.W."/>
            <person name="Du Y.Z."/>
            <person name="Fujiwara H."/>
            <person name="Lorenzen M."/>
            <person name="Maselli V."/>
            <person name="Osanai M."/>
            <person name="Park Y."/>
            <person name="Robertson H.M."/>
            <person name="Tu Z."/>
            <person name="Wang J.J."/>
            <person name="Wang S."/>
            <person name="Richards S."/>
            <person name="Song H."/>
            <person name="Zhang L."/>
            <person name="Sodergren E."/>
            <person name="Werner D."/>
            <person name="Stanke M."/>
            <person name="Morgenstern B."/>
            <person name="Solovyev V."/>
            <person name="Kosarev P."/>
            <person name="Brown G."/>
            <person name="Chen H.C."/>
            <person name="Ermolaeva O."/>
            <person name="Hlavina W."/>
            <person name="Kapustin Y."/>
            <person name="Kiryutin B."/>
            <person name="Kitts P."/>
            <person name="Maglott D."/>
            <person name="Pruitt K."/>
            <person name="Sapojnikov V."/>
            <person name="Souvorov A."/>
            <person name="Mackey A.J."/>
            <person name="Waterhouse R.M."/>
            <person name="Wyder S."/>
            <person name="Zdobnov E.M."/>
            <person name="Zdobnov E.M."/>
            <person name="Wyder S."/>
            <person name="Kriventseva E.V."/>
            <person name="Kadowaki T."/>
            <person name="Bork P."/>
            <person name="Aranda M."/>
            <person name="Bao R."/>
            <person name="Beermann A."/>
            <person name="Berns N."/>
            <person name="Bolognesi R."/>
            <person name="Bonneton F."/>
            <person name="Bopp D."/>
            <person name="Brown S.J."/>
            <person name="Bucher G."/>
            <person name="Butts T."/>
            <person name="Chaumot A."/>
            <person name="Denell R.E."/>
            <person name="Ferrier D.E."/>
            <person name="Friedrich M."/>
            <person name="Gordon C.M."/>
            <person name="Jindra M."/>
            <person name="Klingler M."/>
            <person name="Lan Q."/>
            <person name="Lattorff H.M."/>
            <person name="Laudet V."/>
            <person name="von Levetsow C."/>
            <person name="Liu Z."/>
            <person name="Lutz R."/>
            <person name="Lynch J.A."/>
            <person name="da Fonseca R.N."/>
            <person name="Posnien N."/>
            <person name="Reuter R."/>
            <person name="Roth S."/>
            <person name="Savard J."/>
            <person name="Schinko J.B."/>
            <person name="Schmitt C."/>
            <person name="Schoppmeier M."/>
            <person name="Schroder R."/>
            <person name="Shippy T.D."/>
            <person name="Simonnet F."/>
            <person name="Marques-Souza H."/>
            <person name="Tautz D."/>
            <person name="Tomoyasu Y."/>
            <person name="Trauner J."/>
            <person name="Van der Zee M."/>
            <person name="Vervoort M."/>
            <person name="Wittkopp N."/>
            <person name="Wimmer E.A."/>
            <person name="Yang X."/>
            <person name="Jones A.K."/>
            <person name="Sattelle D.B."/>
            <person name="Ebert P.R."/>
            <person name="Nelson D."/>
            <person name="Scott J.G."/>
            <person name="Beeman R.W."/>
            <person name="Muthukrishnan S."/>
            <person name="Kramer K.J."/>
            <person name="Arakane Y."/>
            <person name="Beeman R.W."/>
            <person name="Zhu Q."/>
            <person name="Hogenkamp D."/>
            <person name="Dixit R."/>
            <person name="Oppert B."/>
            <person name="Jiang H."/>
            <person name="Zou Z."/>
            <person name="Marshall J."/>
            <person name="Elpidina E."/>
            <person name="Vinokurov K."/>
            <person name="Oppert C."/>
            <person name="Zou Z."/>
            <person name="Evans J."/>
            <person name="Lu Z."/>
            <person name="Zhao P."/>
            <person name="Sumathipala N."/>
            <person name="Altincicek B."/>
            <person name="Vilcinskas A."/>
            <person name="Williams M."/>
            <person name="Hultmark D."/>
            <person name="Hetru C."/>
            <person name="Jiang H."/>
            <person name="Grimmelikhuijzen C.J."/>
            <person name="Hauser F."/>
            <person name="Cazzamali G."/>
            <person name="Williamson M."/>
            <person name="Park Y."/>
            <person name="Li B."/>
            <person name="Tanaka Y."/>
            <person name="Predel R."/>
            <person name="Neupert S."/>
            <person name="Schachtner J."/>
            <person name="Verleyen P."/>
            <person name="Raible F."/>
            <person name="Bork P."/>
            <person name="Friedrich M."/>
            <person name="Walden K.K."/>
            <person name="Robertson H.M."/>
            <person name="Angeli S."/>
            <person name="Foret S."/>
            <person name="Bucher G."/>
            <person name="Schuetz S."/>
            <person name="Maleszka R."/>
            <person name="Wimmer E.A."/>
            <person name="Beeman R.W."/>
            <person name="Lorenzen M."/>
            <person name="Tomoyasu Y."/>
            <person name="Miller S.C."/>
            <person name="Grossmann D."/>
            <person name="Bucher G."/>
        </authorList>
    </citation>
    <scope>NUCLEOTIDE SEQUENCE [LARGE SCALE GENOMIC DNA]</scope>
    <source>
        <strain evidence="12 13">Georgia GA2</strain>
    </source>
</reference>
<feature type="transmembrane region" description="Helical" evidence="11">
    <location>
        <begin position="444"/>
        <end position="465"/>
    </location>
</feature>
<feature type="transmembrane region" description="Helical" evidence="11">
    <location>
        <begin position="231"/>
        <end position="247"/>
    </location>
</feature>
<keyword evidence="5" id="KW-0808">Transferase</keyword>
<feature type="transmembrane region" description="Helical" evidence="11">
    <location>
        <begin position="7"/>
        <end position="28"/>
    </location>
</feature>
<feature type="transmembrane region" description="Helical" evidence="11">
    <location>
        <begin position="291"/>
        <end position="310"/>
    </location>
</feature>
<proteinExistence type="inferred from homology"/>
<keyword evidence="7 11" id="KW-0256">Endoplasmic reticulum</keyword>
<comment type="subcellular location">
    <subcellularLocation>
        <location evidence="1 11">Endoplasmic reticulum membrane</location>
        <topology evidence="1 11">Multi-pass membrane protein</topology>
    </subcellularLocation>
</comment>
<dbReference type="Proteomes" id="UP000007266">
    <property type="component" value="Linkage group 6"/>
</dbReference>
<feature type="transmembrane region" description="Helical" evidence="11">
    <location>
        <begin position="156"/>
        <end position="177"/>
    </location>
</feature>
<evidence type="ECO:0000256" key="8">
    <source>
        <dbReference type="ARBA" id="ARBA00022989"/>
    </source>
</evidence>
<evidence type="ECO:0000256" key="7">
    <source>
        <dbReference type="ARBA" id="ARBA00022824"/>
    </source>
</evidence>
<dbReference type="KEGG" id="tca:660546"/>